<proteinExistence type="predicted"/>
<dbReference type="PANTHER" id="PTHR11220:SF58">
    <property type="entry name" value="SOUL HEME-BINDING FAMILY PROTEIN"/>
    <property type="match status" value="1"/>
</dbReference>
<protein>
    <submittedName>
        <fullName evidence="1">Heme-binding protein</fullName>
    </submittedName>
</protein>
<dbReference type="InterPro" id="IPR006917">
    <property type="entry name" value="SOUL_heme-bd"/>
</dbReference>
<evidence type="ECO:0000313" key="2">
    <source>
        <dbReference type="Proteomes" id="UP001211204"/>
    </source>
</evidence>
<organism evidence="1 2">
    <name type="scientific">Polynucleobacter yangtzensis</name>
    <dbReference type="NCBI Taxonomy" id="1743159"/>
    <lineage>
        <taxon>Bacteria</taxon>
        <taxon>Pseudomonadati</taxon>
        <taxon>Pseudomonadota</taxon>
        <taxon>Betaproteobacteria</taxon>
        <taxon>Burkholderiales</taxon>
        <taxon>Burkholderiaceae</taxon>
        <taxon>Polynucleobacter</taxon>
    </lineage>
</organism>
<accession>A0ABN6TPR8</accession>
<gene>
    <name evidence="1" type="ORF">PKF032_05360</name>
</gene>
<evidence type="ECO:0000313" key="1">
    <source>
        <dbReference type="EMBL" id="BDT78648.1"/>
    </source>
</evidence>
<reference evidence="1 2" key="1">
    <citation type="submission" date="2022-11" db="EMBL/GenBank/DDBJ databases">
        <title>Complete Genome Sequences of three Polynucleobacter sp. Subcluster PnecC Strains KF022, KF023, and KF032 Isolated from a Shallow Eutrophic Lake in Japan.</title>
        <authorList>
            <person name="Ogata Y."/>
            <person name="Watanabe K."/>
            <person name="Takemine S."/>
            <person name="Shindo C."/>
            <person name="Kurokawa R."/>
            <person name="Suda W."/>
        </authorList>
    </citation>
    <scope>NUCLEOTIDE SEQUENCE [LARGE SCALE GENOMIC DNA]</scope>
    <source>
        <strain evidence="1 2">KF032</strain>
    </source>
</reference>
<sequence length="216" mass="24161">MVVIRNLLSHPFLRGVLILIAFTFTGAVMATEEPKYTVLEKEPPFEIRAYAPMIVAEVQVEGDLDGASSQGFRLIAAYIFGQNQVSEKIAMTAPVTVVDQSVKNAKIAMTAPVGIESNAGKWVVSFVMPAEYTMETIPKPLNSQVQLRQIPAVKKAVISFSGFYNDQKVAEKTLELEQWMKTKNLQSAGTPNFARYNPPWTLPFMRRNEVMFNLRD</sequence>
<dbReference type="Proteomes" id="UP001211204">
    <property type="component" value="Chromosome"/>
</dbReference>
<dbReference type="Pfam" id="PF04832">
    <property type="entry name" value="SOUL"/>
    <property type="match status" value="1"/>
</dbReference>
<name>A0ABN6TPR8_9BURK</name>
<dbReference type="Gene3D" id="3.20.80.10">
    <property type="entry name" value="Regulatory factor, effector binding domain"/>
    <property type="match status" value="1"/>
</dbReference>
<dbReference type="InterPro" id="IPR011256">
    <property type="entry name" value="Reg_factor_effector_dom_sf"/>
</dbReference>
<dbReference type="PANTHER" id="PTHR11220">
    <property type="entry name" value="HEME-BINDING PROTEIN-RELATED"/>
    <property type="match status" value="1"/>
</dbReference>
<dbReference type="EMBL" id="AP026974">
    <property type="protein sequence ID" value="BDT78648.1"/>
    <property type="molecule type" value="Genomic_DNA"/>
</dbReference>
<dbReference type="SUPFAM" id="SSF55136">
    <property type="entry name" value="Probable bacterial effector-binding domain"/>
    <property type="match status" value="1"/>
</dbReference>
<keyword evidence="2" id="KW-1185">Reference proteome</keyword>